<evidence type="ECO:0000256" key="4">
    <source>
        <dbReference type="ARBA" id="ARBA00022553"/>
    </source>
</evidence>
<dbReference type="SMART" id="SM00326">
    <property type="entry name" value="SH3"/>
    <property type="match status" value="1"/>
</dbReference>
<dbReference type="Gene3D" id="1.20.1270.60">
    <property type="entry name" value="Arfaptin homology (AH) domain/BAR domain"/>
    <property type="match status" value="1"/>
</dbReference>
<keyword evidence="5 8" id="KW-0175">Coiled coil</keyword>
<evidence type="ECO:0000256" key="7">
    <source>
        <dbReference type="PROSITE-ProRule" id="PRU00192"/>
    </source>
</evidence>
<evidence type="ECO:0000313" key="13">
    <source>
        <dbReference type="Proteomes" id="UP000265200"/>
    </source>
</evidence>
<reference key="1">
    <citation type="journal article" date="2007" name="Nature">
        <title>The medaka draft genome and insights into vertebrate genome evolution.</title>
        <authorList>
            <person name="Kasahara M."/>
            <person name="Naruse K."/>
            <person name="Sasaki S."/>
            <person name="Nakatani Y."/>
            <person name="Qu W."/>
            <person name="Ahsan B."/>
            <person name="Yamada T."/>
            <person name="Nagayasu Y."/>
            <person name="Doi K."/>
            <person name="Kasai Y."/>
            <person name="Jindo T."/>
            <person name="Kobayashi D."/>
            <person name="Shimada A."/>
            <person name="Toyoda A."/>
            <person name="Kuroki Y."/>
            <person name="Fujiyama A."/>
            <person name="Sasaki T."/>
            <person name="Shimizu A."/>
            <person name="Asakawa S."/>
            <person name="Shimizu N."/>
            <person name="Hashimoto S."/>
            <person name="Yang J."/>
            <person name="Lee Y."/>
            <person name="Matsushima K."/>
            <person name="Sugano S."/>
            <person name="Sakaizumi M."/>
            <person name="Narita T."/>
            <person name="Ohishi K."/>
            <person name="Haga S."/>
            <person name="Ohta F."/>
            <person name="Nomoto H."/>
            <person name="Nogata K."/>
            <person name="Morishita T."/>
            <person name="Endo T."/>
            <person name="Shin-I T."/>
            <person name="Takeda H."/>
            <person name="Morishita S."/>
            <person name="Kohara Y."/>
        </authorList>
    </citation>
    <scope>NUCLEOTIDE SEQUENCE [LARGE SCALE GENOMIC DNA]</scope>
    <source>
        <strain>Hd-rR</strain>
    </source>
</reference>
<accession>A0A3P9JJV1</accession>
<evidence type="ECO:0000256" key="2">
    <source>
        <dbReference type="ARBA" id="ARBA00022443"/>
    </source>
</evidence>
<feature type="region of interest" description="Disordered" evidence="9">
    <location>
        <begin position="487"/>
        <end position="517"/>
    </location>
</feature>
<feature type="domain" description="F-BAR" evidence="11">
    <location>
        <begin position="22"/>
        <end position="283"/>
    </location>
</feature>
<reference evidence="12" key="3">
    <citation type="submission" date="2025-08" db="UniProtKB">
        <authorList>
            <consortium name="Ensembl"/>
        </authorList>
    </citation>
    <scope>IDENTIFICATION</scope>
    <source>
        <strain evidence="12">HSOK</strain>
    </source>
</reference>
<feature type="compositionally biased region" description="Basic and acidic residues" evidence="9">
    <location>
        <begin position="507"/>
        <end position="517"/>
    </location>
</feature>
<keyword evidence="2 7" id="KW-0728">SH3 domain</keyword>
<dbReference type="AlphaFoldDB" id="A0A3P9JJV1"/>
<evidence type="ECO:0000313" key="12">
    <source>
        <dbReference type="Ensembl" id="ENSORLP00015032423.1"/>
    </source>
</evidence>
<dbReference type="PROSITE" id="PS51741">
    <property type="entry name" value="F_BAR"/>
    <property type="match status" value="1"/>
</dbReference>
<reference evidence="12" key="4">
    <citation type="submission" date="2025-09" db="UniProtKB">
        <authorList>
            <consortium name="Ensembl"/>
        </authorList>
    </citation>
    <scope>IDENTIFICATION</scope>
    <source>
        <strain evidence="12">HSOK</strain>
    </source>
</reference>
<dbReference type="Gene3D" id="6.10.140.470">
    <property type="match status" value="1"/>
</dbReference>
<proteinExistence type="predicted"/>
<dbReference type="Pfam" id="PF25610">
    <property type="entry name" value="HR1_TOCA"/>
    <property type="match status" value="1"/>
</dbReference>
<feature type="domain" description="SH3" evidence="10">
    <location>
        <begin position="524"/>
        <end position="583"/>
    </location>
</feature>
<dbReference type="SUPFAM" id="SSF103657">
    <property type="entry name" value="BAR/IMD domain-like"/>
    <property type="match status" value="1"/>
</dbReference>
<dbReference type="SMART" id="SM00055">
    <property type="entry name" value="FCH"/>
    <property type="match status" value="1"/>
</dbReference>
<dbReference type="InterPro" id="IPR031160">
    <property type="entry name" value="F_BAR_dom"/>
</dbReference>
<dbReference type="PROSITE" id="PS50002">
    <property type="entry name" value="SH3"/>
    <property type="match status" value="1"/>
</dbReference>
<dbReference type="PANTHER" id="PTHR23065:SF7">
    <property type="entry name" value="NOSTRIN, ISOFORM H"/>
    <property type="match status" value="1"/>
</dbReference>
<sequence length="592" mass="68241">MGDVRRRMVKVLGSKSTNCRRVRMKDPIGTCSYNEFYQKVKQYSKDGENFFKELMAVFQQRAELELTYAKGLQKLAGRLIKASKGMTKNSTYTAWCHVSDEMYSRADAHRSLGNAFNQEAILEIRQVSDEHSKRKRPLDSVIERNGKLFHSNWSDQLKLKKKLIALTREHEALYNFVENNKQICTEKEKQKMLNRLTKSAEIQARVDEEYFLANTQGHQMRLKWENTLKNCYQIILELEKQRIEVLCNILNRYNLHMSSFEKTLKHSQKQIEQVVQRVDMDEDIKKLVEENNITVEGSKAEFLIADYYEEDNKSFMSKDRRKAAIRFKLQRLEDTIAKTKKDREGEFSRTSLKIINNSNFLKFPRLLAGLEKLMKTYAANPSFSNQQNREEIELLLDEITLKLNLLEATSSKLSLTLSGIEGKPESCHPFSDSISKWKDKDCEHSIIQLTRPVKLRKTPFRTKYSLRASIIYKGPVQILSVSPTKPRATVPAKRRGTLEGSSTAKAEISHKDSDKTQADETTACSLGKCKVLFNFTPEHENELTLKEGDLVDIYAKEENGWWFGALKGQKGHFPSGFVEELPVISSIQSSEG</sequence>
<dbReference type="Pfam" id="PF07653">
    <property type="entry name" value="SH3_2"/>
    <property type="match status" value="1"/>
</dbReference>
<dbReference type="Gene3D" id="2.30.30.40">
    <property type="entry name" value="SH3 Domains"/>
    <property type="match status" value="1"/>
</dbReference>
<organism evidence="12 13">
    <name type="scientific">Oryzias latipes</name>
    <name type="common">Japanese rice fish</name>
    <name type="synonym">Japanese killifish</name>
    <dbReference type="NCBI Taxonomy" id="8090"/>
    <lineage>
        <taxon>Eukaryota</taxon>
        <taxon>Metazoa</taxon>
        <taxon>Chordata</taxon>
        <taxon>Craniata</taxon>
        <taxon>Vertebrata</taxon>
        <taxon>Euteleostomi</taxon>
        <taxon>Actinopterygii</taxon>
        <taxon>Neopterygii</taxon>
        <taxon>Teleostei</taxon>
        <taxon>Neoteleostei</taxon>
        <taxon>Acanthomorphata</taxon>
        <taxon>Ovalentaria</taxon>
        <taxon>Atherinomorphae</taxon>
        <taxon>Beloniformes</taxon>
        <taxon>Adrianichthyidae</taxon>
        <taxon>Oryziinae</taxon>
        <taxon>Oryzias</taxon>
    </lineage>
</organism>
<protein>
    <submittedName>
        <fullName evidence="12">Nitric oxide synthase trafficking</fullName>
    </submittedName>
</protein>
<evidence type="ECO:0000256" key="5">
    <source>
        <dbReference type="ARBA" id="ARBA00023054"/>
    </source>
</evidence>
<evidence type="ECO:0000259" key="11">
    <source>
        <dbReference type="PROSITE" id="PS51741"/>
    </source>
</evidence>
<dbReference type="GO" id="GO:0043226">
    <property type="term" value="C:organelle"/>
    <property type="evidence" value="ECO:0007669"/>
    <property type="project" value="UniProtKB-ARBA"/>
</dbReference>
<evidence type="ECO:0000256" key="6">
    <source>
        <dbReference type="ARBA" id="ARBA00023212"/>
    </source>
</evidence>
<evidence type="ECO:0000259" key="10">
    <source>
        <dbReference type="PROSITE" id="PS50002"/>
    </source>
</evidence>
<comment type="subcellular location">
    <subcellularLocation>
        <location evidence="1">Cytoplasm</location>
        <location evidence="1">Cytoskeleton</location>
    </subcellularLocation>
</comment>
<dbReference type="PANTHER" id="PTHR23065">
    <property type="entry name" value="PROLINE-SERINE-THREONINE PHOSPHATASE INTERACTING PROTEIN 1"/>
    <property type="match status" value="1"/>
</dbReference>
<dbReference type="InterPro" id="IPR001060">
    <property type="entry name" value="FCH_dom"/>
</dbReference>
<evidence type="ECO:0000256" key="8">
    <source>
        <dbReference type="PROSITE-ProRule" id="PRU01077"/>
    </source>
</evidence>
<dbReference type="InterPro" id="IPR036028">
    <property type="entry name" value="SH3-like_dom_sf"/>
</dbReference>
<evidence type="ECO:0000256" key="1">
    <source>
        <dbReference type="ARBA" id="ARBA00004245"/>
    </source>
</evidence>
<dbReference type="Ensembl" id="ENSORLT00015034236.1">
    <property type="protein sequence ID" value="ENSORLP00015032423.1"/>
    <property type="gene ID" value="ENSORLG00015017242.1"/>
</dbReference>
<reference evidence="12 13" key="2">
    <citation type="submission" date="2017-04" db="EMBL/GenBank/DDBJ databases">
        <title>CpG methylation of centromeres and impact of large insertions on vertebrate speciation.</title>
        <authorList>
            <person name="Ichikawa K."/>
            <person name="Yoshimura J."/>
            <person name="Morishita S."/>
        </authorList>
    </citation>
    <scope>NUCLEOTIDE SEQUENCE</scope>
    <source>
        <strain evidence="12 13">HSOK</strain>
    </source>
</reference>
<evidence type="ECO:0000256" key="3">
    <source>
        <dbReference type="ARBA" id="ARBA00022490"/>
    </source>
</evidence>
<dbReference type="InterPro" id="IPR027267">
    <property type="entry name" value="AH/BAR_dom_sf"/>
</dbReference>
<evidence type="ECO:0000256" key="9">
    <source>
        <dbReference type="SAM" id="MobiDB-lite"/>
    </source>
</evidence>
<dbReference type="SUPFAM" id="SSF50044">
    <property type="entry name" value="SH3-domain"/>
    <property type="match status" value="1"/>
</dbReference>
<keyword evidence="4" id="KW-0597">Phosphoprotein</keyword>
<dbReference type="Pfam" id="PF00611">
    <property type="entry name" value="FCH"/>
    <property type="match status" value="1"/>
</dbReference>
<dbReference type="InterPro" id="IPR057870">
    <property type="entry name" value="HR1_TOCA"/>
</dbReference>
<keyword evidence="6" id="KW-0206">Cytoskeleton</keyword>
<keyword evidence="3" id="KW-0963">Cytoplasm</keyword>
<name>A0A3P9JJV1_ORYLA</name>
<dbReference type="Proteomes" id="UP000265200">
    <property type="component" value="Chromosome 21"/>
</dbReference>
<dbReference type="InterPro" id="IPR001452">
    <property type="entry name" value="SH3_domain"/>
</dbReference>